<dbReference type="PROSITE" id="PS51742">
    <property type="entry name" value="PPC"/>
    <property type="match status" value="1"/>
</dbReference>
<sequence>MRWKLLSSGDKATYALIFESGDEVVETMKTFANEHSLKASSFKAVGAFSEAMLGYFDYTIKDYKKIPVNEQVEVLSLIGDVALYGDESQVHIHVVLGRENGNAIGGHLLQAKVHPTLEVILEESPSYLQKRMDEETGLALIVID</sequence>
<evidence type="ECO:0000313" key="2">
    <source>
        <dbReference type="EMBL" id="TKK67232.1"/>
    </source>
</evidence>
<gene>
    <name evidence="2" type="ORF">FC093_15220</name>
</gene>
<comment type="caution">
    <text evidence="2">The sequence shown here is derived from an EMBL/GenBank/DDBJ whole genome shotgun (WGS) entry which is preliminary data.</text>
</comment>
<proteinExistence type="predicted"/>
<reference evidence="2 3" key="1">
    <citation type="submission" date="2019-05" db="EMBL/GenBank/DDBJ databases">
        <title>Panacibacter sp. strain 17mud1-8 Genome sequencing and assembly.</title>
        <authorList>
            <person name="Chhetri G."/>
        </authorList>
    </citation>
    <scope>NUCLEOTIDE SEQUENCE [LARGE SCALE GENOMIC DNA]</scope>
    <source>
        <strain evidence="2 3">17mud1-8</strain>
    </source>
</reference>
<organism evidence="2 3">
    <name type="scientific">Ilyomonas limi</name>
    <dbReference type="NCBI Taxonomy" id="2575867"/>
    <lineage>
        <taxon>Bacteria</taxon>
        <taxon>Pseudomonadati</taxon>
        <taxon>Bacteroidota</taxon>
        <taxon>Chitinophagia</taxon>
        <taxon>Chitinophagales</taxon>
        <taxon>Chitinophagaceae</taxon>
        <taxon>Ilyomonas</taxon>
    </lineage>
</organism>
<feature type="domain" description="PPC" evidence="1">
    <location>
        <begin position="6"/>
        <end position="144"/>
    </location>
</feature>
<dbReference type="PANTHER" id="PTHR34988:SF1">
    <property type="entry name" value="DNA-BINDING PROTEIN"/>
    <property type="match status" value="1"/>
</dbReference>
<keyword evidence="3" id="KW-1185">Reference proteome</keyword>
<dbReference type="AlphaFoldDB" id="A0A4U3KXX6"/>
<dbReference type="PIRSF" id="PIRSF016702">
    <property type="entry name" value="DNA_bp_PD1"/>
    <property type="match status" value="1"/>
</dbReference>
<dbReference type="Proteomes" id="UP000305848">
    <property type="component" value="Unassembled WGS sequence"/>
</dbReference>
<accession>A0A4U3KXX6</accession>
<dbReference type="SUPFAM" id="SSF117856">
    <property type="entry name" value="AF0104/ALDC/Ptd012-like"/>
    <property type="match status" value="1"/>
</dbReference>
<dbReference type="EMBL" id="SZQL01000012">
    <property type="protein sequence ID" value="TKK67232.1"/>
    <property type="molecule type" value="Genomic_DNA"/>
</dbReference>
<dbReference type="Gene3D" id="3.30.1330.80">
    <property type="entry name" value="Hypothetical protein, similar to alpha- acetolactate decarboxylase, domain 2"/>
    <property type="match status" value="1"/>
</dbReference>
<dbReference type="Pfam" id="PF03479">
    <property type="entry name" value="PCC"/>
    <property type="match status" value="1"/>
</dbReference>
<dbReference type="PANTHER" id="PTHR34988">
    <property type="entry name" value="PROTEIN, PUTATIVE-RELATED"/>
    <property type="match status" value="1"/>
</dbReference>
<protein>
    <submittedName>
        <fullName evidence="2">DNA-binding protein</fullName>
    </submittedName>
</protein>
<name>A0A4U3KXX6_9BACT</name>
<dbReference type="InterPro" id="IPR025707">
    <property type="entry name" value="DNA_bp_PD1"/>
</dbReference>
<dbReference type="OrthoDB" id="9798999at2"/>
<evidence type="ECO:0000259" key="1">
    <source>
        <dbReference type="PROSITE" id="PS51742"/>
    </source>
</evidence>
<keyword evidence="2" id="KW-0238">DNA-binding</keyword>
<dbReference type="GO" id="GO:0003677">
    <property type="term" value="F:DNA binding"/>
    <property type="evidence" value="ECO:0007669"/>
    <property type="project" value="UniProtKB-KW"/>
</dbReference>
<dbReference type="CDD" id="cd11378">
    <property type="entry name" value="DUF296"/>
    <property type="match status" value="1"/>
</dbReference>
<dbReference type="RefSeq" id="WP_137262662.1">
    <property type="nucleotide sequence ID" value="NZ_SZQL01000012.1"/>
</dbReference>
<dbReference type="InterPro" id="IPR005175">
    <property type="entry name" value="PPC_dom"/>
</dbReference>
<evidence type="ECO:0000313" key="3">
    <source>
        <dbReference type="Proteomes" id="UP000305848"/>
    </source>
</evidence>